<gene>
    <name evidence="4" type="ORF">GTH32_02165</name>
</gene>
<feature type="domain" description="BD-FAE-like" evidence="3">
    <location>
        <begin position="82"/>
        <end position="263"/>
    </location>
</feature>
<dbReference type="InterPro" id="IPR049492">
    <property type="entry name" value="BD-FAE-like_dom"/>
</dbReference>
<dbReference type="EMBL" id="JAAAWN010000002">
    <property type="protein sequence ID" value="NDV90001.1"/>
    <property type="molecule type" value="Genomic_DNA"/>
</dbReference>
<dbReference type="SUPFAM" id="SSF53474">
    <property type="entry name" value="alpha/beta-Hydrolases"/>
    <property type="match status" value="1"/>
</dbReference>
<dbReference type="RefSeq" id="WP_163083595.1">
    <property type="nucleotide sequence ID" value="NZ_JAAAWN010000002.1"/>
</dbReference>
<keyword evidence="5" id="KW-1185">Reference proteome</keyword>
<evidence type="ECO:0000313" key="4">
    <source>
        <dbReference type="EMBL" id="NDV90001.1"/>
    </source>
</evidence>
<dbReference type="InterPro" id="IPR050300">
    <property type="entry name" value="GDXG_lipolytic_enzyme"/>
</dbReference>
<dbReference type="Gene3D" id="3.40.50.1820">
    <property type="entry name" value="alpha/beta hydrolase"/>
    <property type="match status" value="1"/>
</dbReference>
<keyword evidence="2" id="KW-0732">Signal</keyword>
<evidence type="ECO:0000256" key="1">
    <source>
        <dbReference type="ARBA" id="ARBA00022801"/>
    </source>
</evidence>
<evidence type="ECO:0000256" key="2">
    <source>
        <dbReference type="SAM" id="SignalP"/>
    </source>
</evidence>
<feature type="signal peptide" evidence="2">
    <location>
        <begin position="1"/>
        <end position="18"/>
    </location>
</feature>
<dbReference type="GO" id="GO:0016787">
    <property type="term" value="F:hydrolase activity"/>
    <property type="evidence" value="ECO:0007669"/>
    <property type="project" value="UniProtKB-KW"/>
</dbReference>
<reference evidence="4 5" key="1">
    <citation type="submission" date="2020-01" db="EMBL/GenBank/DDBJ databases">
        <authorList>
            <person name="Chen J."/>
            <person name="Zhu S."/>
            <person name="Yang J."/>
        </authorList>
    </citation>
    <scope>NUCLEOTIDE SEQUENCE [LARGE SCALE GENOMIC DNA]</scope>
    <source>
        <strain evidence="4 5">345S023</strain>
    </source>
</reference>
<accession>A0A7X5RJT3</accession>
<dbReference type="PANTHER" id="PTHR48081">
    <property type="entry name" value="AB HYDROLASE SUPERFAMILY PROTEIN C4A8.06C"/>
    <property type="match status" value="1"/>
</dbReference>
<proteinExistence type="predicted"/>
<comment type="caution">
    <text evidence="4">The sequence shown here is derived from an EMBL/GenBank/DDBJ whole genome shotgun (WGS) entry which is preliminary data.</text>
</comment>
<keyword evidence="1 4" id="KW-0378">Hydrolase</keyword>
<dbReference type="Proteomes" id="UP000470213">
    <property type="component" value="Unassembled WGS sequence"/>
</dbReference>
<dbReference type="InterPro" id="IPR029058">
    <property type="entry name" value="AB_hydrolase_fold"/>
</dbReference>
<feature type="chain" id="PRO_5031283222" evidence="2">
    <location>
        <begin position="19"/>
        <end position="298"/>
    </location>
</feature>
<protein>
    <submittedName>
        <fullName evidence="4">Alpha/beta fold hydrolase</fullName>
    </submittedName>
</protein>
<sequence>MIALVRLCLMALVFPVMASETSPPANIAYQDLLSLPSKKANFSLTYGAHPSQFISVWKAVAMPAKGAASSAHVKSAADLQENKANHSQKAVVYIHGGCWLDAYDYTHGNGLYLALAEQGIDTYVIEYRRVGELGGGWPGSLQDVKQALTRLNTYWQQHNSPTQVSLVGHSAGGHLALLAAQDSTAMTNIDKVVGLAAITDVTAYAAGDNSCQTATLRFMGGMPKEIRHAYQDATPRAANAVNTLNITLLQGDTDAIVPVSQAASYDGAIIIVNGGGHFDWLHPQTPSFAVFLNQIFTD</sequence>
<dbReference type="AlphaFoldDB" id="A0A7X5RJT3"/>
<evidence type="ECO:0000313" key="5">
    <source>
        <dbReference type="Proteomes" id="UP000470213"/>
    </source>
</evidence>
<dbReference type="Pfam" id="PF20434">
    <property type="entry name" value="BD-FAE"/>
    <property type="match status" value="1"/>
</dbReference>
<name>A0A7X5RJT3_9ALTE</name>
<evidence type="ECO:0000259" key="3">
    <source>
        <dbReference type="Pfam" id="PF20434"/>
    </source>
</evidence>
<organism evidence="4 5">
    <name type="scientific">Alteromonas profundi</name>
    <dbReference type="NCBI Taxonomy" id="2696062"/>
    <lineage>
        <taxon>Bacteria</taxon>
        <taxon>Pseudomonadati</taxon>
        <taxon>Pseudomonadota</taxon>
        <taxon>Gammaproteobacteria</taxon>
        <taxon>Alteromonadales</taxon>
        <taxon>Alteromonadaceae</taxon>
        <taxon>Alteromonas/Salinimonas group</taxon>
        <taxon>Alteromonas</taxon>
    </lineage>
</organism>